<keyword evidence="1" id="KW-0732">Signal</keyword>
<name>A0AA40C6A9_9PEZI</name>
<sequence>MSMALSLWRSPLVAFLLSLRVYHLLREAGGIALDEAQPCEHTTGRNCVTEYGPFQPPRDPSPTRPCRMLSITRKTPTKRDTSTLASIWRSWKRPQSVKLVVVGIEDPDGKAK</sequence>
<dbReference type="AlphaFoldDB" id="A0AA40C6A9"/>
<evidence type="ECO:0008006" key="4">
    <source>
        <dbReference type="Google" id="ProtNLM"/>
    </source>
</evidence>
<reference evidence="2" key="1">
    <citation type="submission" date="2023-06" db="EMBL/GenBank/DDBJ databases">
        <title>Genome-scale phylogeny and comparative genomics of the fungal order Sordariales.</title>
        <authorList>
            <consortium name="Lawrence Berkeley National Laboratory"/>
            <person name="Hensen N."/>
            <person name="Bonometti L."/>
            <person name="Westerberg I."/>
            <person name="Brannstrom I.O."/>
            <person name="Guillou S."/>
            <person name="Cros-Aarteil S."/>
            <person name="Calhoun S."/>
            <person name="Haridas S."/>
            <person name="Kuo A."/>
            <person name="Mondo S."/>
            <person name="Pangilinan J."/>
            <person name="Riley R."/>
            <person name="Labutti K."/>
            <person name="Andreopoulos B."/>
            <person name="Lipzen A."/>
            <person name="Chen C."/>
            <person name="Yanf M."/>
            <person name="Daum C."/>
            <person name="Ng V."/>
            <person name="Clum A."/>
            <person name="Steindorff A."/>
            <person name="Ohm R."/>
            <person name="Martin F."/>
            <person name="Silar P."/>
            <person name="Natvig D."/>
            <person name="Lalanne C."/>
            <person name="Gautier V."/>
            <person name="Ament-Velasquez S.L."/>
            <person name="Kruys A."/>
            <person name="Hutchinson M.I."/>
            <person name="Powell A.J."/>
            <person name="Barry K."/>
            <person name="Miller A.N."/>
            <person name="Grigoriev I.V."/>
            <person name="Debuchy R."/>
            <person name="Gladieux P."/>
            <person name="Thoren M.H."/>
            <person name="Johannesson H."/>
        </authorList>
    </citation>
    <scope>NUCLEOTIDE SEQUENCE</scope>
    <source>
        <strain evidence="2">CBS 606.72</strain>
    </source>
</reference>
<gene>
    <name evidence="2" type="ORF">B0T14DRAFT_99608</name>
</gene>
<evidence type="ECO:0000313" key="2">
    <source>
        <dbReference type="EMBL" id="KAK0626299.1"/>
    </source>
</evidence>
<evidence type="ECO:0000256" key="1">
    <source>
        <dbReference type="SAM" id="SignalP"/>
    </source>
</evidence>
<proteinExistence type="predicted"/>
<dbReference type="EMBL" id="JAULSU010000002">
    <property type="protein sequence ID" value="KAK0626299.1"/>
    <property type="molecule type" value="Genomic_DNA"/>
</dbReference>
<comment type="caution">
    <text evidence="2">The sequence shown here is derived from an EMBL/GenBank/DDBJ whole genome shotgun (WGS) entry which is preliminary data.</text>
</comment>
<dbReference type="Proteomes" id="UP001175000">
    <property type="component" value="Unassembled WGS sequence"/>
</dbReference>
<evidence type="ECO:0000313" key="3">
    <source>
        <dbReference type="Proteomes" id="UP001175000"/>
    </source>
</evidence>
<protein>
    <recommendedName>
        <fullName evidence="4">Secreted protein</fullName>
    </recommendedName>
</protein>
<keyword evidence="3" id="KW-1185">Reference proteome</keyword>
<organism evidence="2 3">
    <name type="scientific">Immersiella caudata</name>
    <dbReference type="NCBI Taxonomy" id="314043"/>
    <lineage>
        <taxon>Eukaryota</taxon>
        <taxon>Fungi</taxon>
        <taxon>Dikarya</taxon>
        <taxon>Ascomycota</taxon>
        <taxon>Pezizomycotina</taxon>
        <taxon>Sordariomycetes</taxon>
        <taxon>Sordariomycetidae</taxon>
        <taxon>Sordariales</taxon>
        <taxon>Lasiosphaeriaceae</taxon>
        <taxon>Immersiella</taxon>
    </lineage>
</organism>
<accession>A0AA40C6A9</accession>
<feature type="signal peptide" evidence="1">
    <location>
        <begin position="1"/>
        <end position="18"/>
    </location>
</feature>
<feature type="chain" id="PRO_5041461551" description="Secreted protein" evidence="1">
    <location>
        <begin position="19"/>
        <end position="112"/>
    </location>
</feature>